<dbReference type="EMBL" id="PGCI01000076">
    <property type="protein sequence ID" value="PLW42679.1"/>
    <property type="molecule type" value="Genomic_DNA"/>
</dbReference>
<feature type="domain" description="Tet-like 2OG-Fe(II) oxygenase" evidence="1">
    <location>
        <begin position="1"/>
        <end position="138"/>
    </location>
</feature>
<sequence>MESSCNASDVLGQMFERLANVAFEENKTLMDKNHIPGFAFLEFDAPLNEFDCAPNLTWTKNQFFNQPHKDSKDISDFALAVFIPISKRTGELAHTGENYNVTGGRFVFPNHRCGIDFAEKGLVKMVWRAREYRHSTLPCRGSRDHTCLAMSLQINRKTATTSKSIEDGSIHKRPAKKLKDPRDMFVGGHNHLMGDASDVSWFFLSGNILELMQKAINRAIWATAIPQAAISISQIRQAFSGPWTDDMA</sequence>
<evidence type="ECO:0000259" key="1">
    <source>
        <dbReference type="Pfam" id="PF20515"/>
    </source>
</evidence>
<reference evidence="2 3" key="1">
    <citation type="submission" date="2017-11" db="EMBL/GenBank/DDBJ databases">
        <title>De novo assembly and phasing of dikaryotic genomes from two isolates of Puccinia coronata f. sp. avenae, the causal agent of oat crown rust.</title>
        <authorList>
            <person name="Miller M.E."/>
            <person name="Zhang Y."/>
            <person name="Omidvar V."/>
            <person name="Sperschneider J."/>
            <person name="Schwessinger B."/>
            <person name="Raley C."/>
            <person name="Palmer J.M."/>
            <person name="Garnica D."/>
            <person name="Upadhyaya N."/>
            <person name="Rathjen J."/>
            <person name="Taylor J.M."/>
            <person name="Park R.F."/>
            <person name="Dodds P.N."/>
            <person name="Hirsch C.D."/>
            <person name="Kianian S.F."/>
            <person name="Figueroa M."/>
        </authorList>
    </citation>
    <scope>NUCLEOTIDE SEQUENCE [LARGE SCALE GENOMIC DNA]</scope>
    <source>
        <strain evidence="2">12SD80</strain>
    </source>
</reference>
<comment type="caution">
    <text evidence="2">The sequence shown here is derived from an EMBL/GenBank/DDBJ whole genome shotgun (WGS) entry which is preliminary data.</text>
</comment>
<dbReference type="Proteomes" id="UP000235392">
    <property type="component" value="Unassembled WGS sequence"/>
</dbReference>
<organism evidence="2 3">
    <name type="scientific">Puccinia coronata f. sp. avenae</name>
    <dbReference type="NCBI Taxonomy" id="200324"/>
    <lineage>
        <taxon>Eukaryota</taxon>
        <taxon>Fungi</taxon>
        <taxon>Dikarya</taxon>
        <taxon>Basidiomycota</taxon>
        <taxon>Pucciniomycotina</taxon>
        <taxon>Pucciniomycetes</taxon>
        <taxon>Pucciniales</taxon>
        <taxon>Pucciniaceae</taxon>
        <taxon>Puccinia</taxon>
    </lineage>
</organism>
<name>A0A2N5UY43_9BASI</name>
<gene>
    <name evidence="2" type="ORF">PCASD_08484</name>
</gene>
<dbReference type="Pfam" id="PF20515">
    <property type="entry name" value="2OG-FeII_Oxy_6"/>
    <property type="match status" value="1"/>
</dbReference>
<accession>A0A2N5UY43</accession>
<dbReference type="InterPro" id="IPR046798">
    <property type="entry name" value="2OG-FeII_Oxy_6"/>
</dbReference>
<dbReference type="AlphaFoldDB" id="A0A2N5UY43"/>
<protein>
    <recommendedName>
        <fullName evidence="1">Tet-like 2OG-Fe(II) oxygenase domain-containing protein</fullName>
    </recommendedName>
</protein>
<proteinExistence type="predicted"/>
<evidence type="ECO:0000313" key="2">
    <source>
        <dbReference type="EMBL" id="PLW42679.1"/>
    </source>
</evidence>
<evidence type="ECO:0000313" key="3">
    <source>
        <dbReference type="Proteomes" id="UP000235392"/>
    </source>
</evidence>